<dbReference type="EMBL" id="RDQH01000329">
    <property type="protein sequence ID" value="RXI03152.1"/>
    <property type="molecule type" value="Genomic_DNA"/>
</dbReference>
<sequence length="203" mass="23368">MVPKLPLTIRLRGNPVPVEDGLLSKDHAFQIKLEYIPFNLHEWEVTSNTDVAFSYSKVYLRVSCHKELGHDINANLLSSSDPYHLGLCFPISTFMKGILLCYDIAICNFLLCLQASYLFRVAKSMSRLGDIHSGLPLPRQGLISAVYCNWKWLFSTERFNHYGKDIDTFHYSRFSIKEPEWVNAHNAHRITRSFKSIMTLSPI</sequence>
<comment type="caution">
    <text evidence="1">The sequence shown here is derived from an EMBL/GenBank/DDBJ whole genome shotgun (WGS) entry which is preliminary data.</text>
</comment>
<evidence type="ECO:0000313" key="2">
    <source>
        <dbReference type="Proteomes" id="UP000290289"/>
    </source>
</evidence>
<evidence type="ECO:0000313" key="1">
    <source>
        <dbReference type="EMBL" id="RXI03152.1"/>
    </source>
</evidence>
<dbReference type="AlphaFoldDB" id="A0A498KCE9"/>
<keyword evidence="2" id="KW-1185">Reference proteome</keyword>
<name>A0A498KCE9_MALDO</name>
<accession>A0A498KCE9</accession>
<dbReference type="Proteomes" id="UP000290289">
    <property type="component" value="Chromosome 3"/>
</dbReference>
<protein>
    <submittedName>
        <fullName evidence="1">Uncharacterized protein</fullName>
    </submittedName>
</protein>
<organism evidence="1 2">
    <name type="scientific">Malus domestica</name>
    <name type="common">Apple</name>
    <name type="synonym">Pyrus malus</name>
    <dbReference type="NCBI Taxonomy" id="3750"/>
    <lineage>
        <taxon>Eukaryota</taxon>
        <taxon>Viridiplantae</taxon>
        <taxon>Streptophyta</taxon>
        <taxon>Embryophyta</taxon>
        <taxon>Tracheophyta</taxon>
        <taxon>Spermatophyta</taxon>
        <taxon>Magnoliopsida</taxon>
        <taxon>eudicotyledons</taxon>
        <taxon>Gunneridae</taxon>
        <taxon>Pentapetalae</taxon>
        <taxon>rosids</taxon>
        <taxon>fabids</taxon>
        <taxon>Rosales</taxon>
        <taxon>Rosaceae</taxon>
        <taxon>Amygdaloideae</taxon>
        <taxon>Maleae</taxon>
        <taxon>Malus</taxon>
    </lineage>
</organism>
<reference evidence="1 2" key="1">
    <citation type="submission" date="2018-10" db="EMBL/GenBank/DDBJ databases">
        <title>A high-quality apple genome assembly.</title>
        <authorList>
            <person name="Hu J."/>
        </authorList>
    </citation>
    <scope>NUCLEOTIDE SEQUENCE [LARGE SCALE GENOMIC DNA]</scope>
    <source>
        <strain evidence="2">cv. HFTH1</strain>
        <tissue evidence="1">Young leaf</tissue>
    </source>
</reference>
<gene>
    <name evidence="1" type="ORF">DVH24_003804</name>
</gene>
<proteinExistence type="predicted"/>